<evidence type="ECO:0000256" key="7">
    <source>
        <dbReference type="ARBA" id="ARBA00023157"/>
    </source>
</evidence>
<comment type="caution">
    <text evidence="11">The sequence shown here is derived from an EMBL/GenBank/DDBJ whole genome shotgun (WGS) entry which is preliminary data.</text>
</comment>
<accession>A0ABD3X4E8</accession>
<keyword evidence="6 10" id="KW-0472">Membrane</keyword>
<sequence length="490" mass="55595">MSRKVCCLVSLLVVGALMLIAGFVLLGLYNTIIHNQIKQEINLKEGGDIYNNWVEPPVPIYFQIYVFNLENPEEFKNGGKPRVTQRGPYTYREHRKKGKIDYHVNDTVSYNEVRWFQFVQEMSVGSDEDNMTTINIPLVAIADIISKEYPVIKELVELLLDWANESLIMDVSVKGILWGYEEPMIKKIKDLARTFGFALNISDQFGLFSGQNHTDDGRYTIFTGIVDEPRFGVIDRWNGLRNLSYWTTDQCNMINGTDGTIFPPFIDKSDVLYIFSTDICRSIYVTYDRDVTLKDIPMYRFVAPRSVFEIKNNSANKGFCTPPDNCLPDGLLNAENCKSGAPVVFSQPNFLDAEESVIKSVDGIKPIREDHQTYIDLDPNTGAALNVAKRLQVNILIQNVSFITSTEKLHKMYFPILWLNESAAITDKLADDFKKSVLTPMKILQGVEYGLIALGGFIAILALLLLFFLKGKKETELVDIPDENTKLLKD</sequence>
<reference evidence="11 12" key="1">
    <citation type="submission" date="2024-11" db="EMBL/GenBank/DDBJ databases">
        <title>Chromosome-level genome assembly of the freshwater bivalve Anodonta woodiana.</title>
        <authorList>
            <person name="Chen X."/>
        </authorList>
    </citation>
    <scope>NUCLEOTIDE SEQUENCE [LARGE SCALE GENOMIC DNA]</scope>
    <source>
        <strain evidence="11">MN2024</strain>
        <tissue evidence="11">Gills</tissue>
    </source>
</reference>
<feature type="transmembrane region" description="Helical" evidence="10">
    <location>
        <begin position="7"/>
        <end position="29"/>
    </location>
</feature>
<evidence type="ECO:0000256" key="2">
    <source>
        <dbReference type="ARBA" id="ARBA00010532"/>
    </source>
</evidence>
<keyword evidence="3" id="KW-1003">Cell membrane</keyword>
<evidence type="ECO:0000256" key="3">
    <source>
        <dbReference type="ARBA" id="ARBA00022475"/>
    </source>
</evidence>
<dbReference type="PANTHER" id="PTHR11923">
    <property type="entry name" value="SCAVENGER RECEPTOR CLASS B TYPE-1 SR-B1"/>
    <property type="match status" value="1"/>
</dbReference>
<gene>
    <name evidence="11" type="ORF">ACJMK2_032806</name>
</gene>
<evidence type="ECO:0000313" key="12">
    <source>
        <dbReference type="Proteomes" id="UP001634394"/>
    </source>
</evidence>
<evidence type="ECO:0000256" key="1">
    <source>
        <dbReference type="ARBA" id="ARBA00004651"/>
    </source>
</evidence>
<dbReference type="GO" id="GO:0005886">
    <property type="term" value="C:plasma membrane"/>
    <property type="evidence" value="ECO:0007669"/>
    <property type="project" value="UniProtKB-SubCell"/>
</dbReference>
<evidence type="ECO:0000256" key="8">
    <source>
        <dbReference type="ARBA" id="ARBA00023170"/>
    </source>
</evidence>
<keyword evidence="8" id="KW-0675">Receptor</keyword>
<name>A0ABD3X4E8_SINWO</name>
<keyword evidence="5 10" id="KW-1133">Transmembrane helix</keyword>
<keyword evidence="12" id="KW-1185">Reference proteome</keyword>
<feature type="transmembrane region" description="Helical" evidence="10">
    <location>
        <begin position="449"/>
        <end position="469"/>
    </location>
</feature>
<evidence type="ECO:0000256" key="10">
    <source>
        <dbReference type="SAM" id="Phobius"/>
    </source>
</evidence>
<comment type="similarity">
    <text evidence="2">Belongs to the CD36 family.</text>
</comment>
<dbReference type="InterPro" id="IPR002159">
    <property type="entry name" value="CD36_fam"/>
</dbReference>
<keyword evidence="7" id="KW-1015">Disulfide bond</keyword>
<keyword evidence="9" id="KW-0325">Glycoprotein</keyword>
<dbReference type="PRINTS" id="PR01610">
    <property type="entry name" value="CD36ANTIGEN"/>
</dbReference>
<evidence type="ECO:0000256" key="6">
    <source>
        <dbReference type="ARBA" id="ARBA00023136"/>
    </source>
</evidence>
<protein>
    <submittedName>
        <fullName evidence="11">Uncharacterized protein</fullName>
    </submittedName>
</protein>
<dbReference type="Proteomes" id="UP001634394">
    <property type="component" value="Unassembled WGS sequence"/>
</dbReference>
<proteinExistence type="inferred from homology"/>
<dbReference type="PANTHER" id="PTHR11923:SF51">
    <property type="entry name" value="LYSOSOME MEMBRANE PROTEIN 2"/>
    <property type="match status" value="1"/>
</dbReference>
<dbReference type="InterPro" id="IPR005428">
    <property type="entry name" value="CD36/SCARB1/SNMP1"/>
</dbReference>
<dbReference type="Pfam" id="PF01130">
    <property type="entry name" value="CD36"/>
    <property type="match status" value="1"/>
</dbReference>
<evidence type="ECO:0000256" key="9">
    <source>
        <dbReference type="ARBA" id="ARBA00023180"/>
    </source>
</evidence>
<comment type="subcellular location">
    <subcellularLocation>
        <location evidence="1">Cell membrane</location>
        <topology evidence="1">Multi-pass membrane protein</topology>
    </subcellularLocation>
</comment>
<evidence type="ECO:0000313" key="11">
    <source>
        <dbReference type="EMBL" id="KAL3880575.1"/>
    </source>
</evidence>
<evidence type="ECO:0000256" key="5">
    <source>
        <dbReference type="ARBA" id="ARBA00022989"/>
    </source>
</evidence>
<dbReference type="EMBL" id="JBJQND010000004">
    <property type="protein sequence ID" value="KAL3880575.1"/>
    <property type="molecule type" value="Genomic_DNA"/>
</dbReference>
<dbReference type="PRINTS" id="PR01609">
    <property type="entry name" value="CD36FAMILY"/>
</dbReference>
<keyword evidence="4 10" id="KW-0812">Transmembrane</keyword>
<evidence type="ECO:0000256" key="4">
    <source>
        <dbReference type="ARBA" id="ARBA00022692"/>
    </source>
</evidence>
<organism evidence="11 12">
    <name type="scientific">Sinanodonta woodiana</name>
    <name type="common">Chinese pond mussel</name>
    <name type="synonym">Anodonta woodiana</name>
    <dbReference type="NCBI Taxonomy" id="1069815"/>
    <lineage>
        <taxon>Eukaryota</taxon>
        <taxon>Metazoa</taxon>
        <taxon>Spiralia</taxon>
        <taxon>Lophotrochozoa</taxon>
        <taxon>Mollusca</taxon>
        <taxon>Bivalvia</taxon>
        <taxon>Autobranchia</taxon>
        <taxon>Heteroconchia</taxon>
        <taxon>Palaeoheterodonta</taxon>
        <taxon>Unionida</taxon>
        <taxon>Unionoidea</taxon>
        <taxon>Unionidae</taxon>
        <taxon>Unioninae</taxon>
        <taxon>Sinanodonta</taxon>
    </lineage>
</organism>
<dbReference type="AlphaFoldDB" id="A0ABD3X4E8"/>